<dbReference type="AlphaFoldDB" id="A0A7E5VGY7"/>
<evidence type="ECO:0000256" key="3">
    <source>
        <dbReference type="ARBA" id="ARBA00022825"/>
    </source>
</evidence>
<keyword evidence="2" id="KW-0378">Hydrolase</keyword>
<gene>
    <name evidence="8" type="primary">LOC113493715</name>
</gene>
<feature type="domain" description="Peptidase S1" evidence="6">
    <location>
        <begin position="206"/>
        <end position="444"/>
    </location>
</feature>
<keyword evidence="7" id="KW-1185">Reference proteome</keyword>
<dbReference type="Pfam" id="PF00089">
    <property type="entry name" value="Trypsin"/>
    <property type="match status" value="1"/>
</dbReference>
<name>A0A7E5VGY7_TRINI</name>
<accession>A0A7E5VGY7</accession>
<dbReference type="RefSeq" id="XP_026727509.1">
    <property type="nucleotide sequence ID" value="XM_026871708.1"/>
</dbReference>
<dbReference type="Proteomes" id="UP000322000">
    <property type="component" value="Chromosome 5"/>
</dbReference>
<dbReference type="Gene3D" id="2.40.10.10">
    <property type="entry name" value="Trypsin-like serine proteases"/>
    <property type="match status" value="1"/>
</dbReference>
<dbReference type="PANTHER" id="PTHR24276">
    <property type="entry name" value="POLYSERASE-RELATED"/>
    <property type="match status" value="1"/>
</dbReference>
<feature type="signal peptide" evidence="5">
    <location>
        <begin position="1"/>
        <end position="18"/>
    </location>
</feature>
<dbReference type="GeneID" id="113493715"/>
<keyword evidence="1" id="KW-0645">Protease</keyword>
<dbReference type="KEGG" id="tnl:113493715"/>
<dbReference type="PROSITE" id="PS50240">
    <property type="entry name" value="TRYPSIN_DOM"/>
    <property type="match status" value="1"/>
</dbReference>
<dbReference type="InterPro" id="IPR009003">
    <property type="entry name" value="Peptidase_S1_PA"/>
</dbReference>
<evidence type="ECO:0000256" key="1">
    <source>
        <dbReference type="ARBA" id="ARBA00022670"/>
    </source>
</evidence>
<keyword evidence="4" id="KW-1015">Disulfide bond</keyword>
<keyword evidence="5" id="KW-0732">Signal</keyword>
<dbReference type="InterPro" id="IPR043504">
    <property type="entry name" value="Peptidase_S1_PA_chymotrypsin"/>
</dbReference>
<keyword evidence="3" id="KW-0720">Serine protease</keyword>
<evidence type="ECO:0000256" key="4">
    <source>
        <dbReference type="ARBA" id="ARBA00023157"/>
    </source>
</evidence>
<organism evidence="7 8">
    <name type="scientific">Trichoplusia ni</name>
    <name type="common">Cabbage looper</name>
    <dbReference type="NCBI Taxonomy" id="7111"/>
    <lineage>
        <taxon>Eukaryota</taxon>
        <taxon>Metazoa</taxon>
        <taxon>Ecdysozoa</taxon>
        <taxon>Arthropoda</taxon>
        <taxon>Hexapoda</taxon>
        <taxon>Insecta</taxon>
        <taxon>Pterygota</taxon>
        <taxon>Neoptera</taxon>
        <taxon>Endopterygota</taxon>
        <taxon>Lepidoptera</taxon>
        <taxon>Glossata</taxon>
        <taxon>Ditrysia</taxon>
        <taxon>Noctuoidea</taxon>
        <taxon>Noctuidae</taxon>
        <taxon>Plusiinae</taxon>
        <taxon>Trichoplusia</taxon>
    </lineage>
</organism>
<dbReference type="InterPro" id="IPR050430">
    <property type="entry name" value="Peptidase_S1"/>
</dbReference>
<dbReference type="OrthoDB" id="6380398at2759"/>
<dbReference type="PANTHER" id="PTHR24276:SF91">
    <property type="entry name" value="AT26814P-RELATED"/>
    <property type="match status" value="1"/>
</dbReference>
<dbReference type="GO" id="GO:0006508">
    <property type="term" value="P:proteolysis"/>
    <property type="evidence" value="ECO:0007669"/>
    <property type="project" value="UniProtKB-KW"/>
</dbReference>
<feature type="chain" id="PRO_5028877359" evidence="5">
    <location>
        <begin position="19"/>
        <end position="540"/>
    </location>
</feature>
<evidence type="ECO:0000313" key="7">
    <source>
        <dbReference type="Proteomes" id="UP000322000"/>
    </source>
</evidence>
<dbReference type="SMART" id="SM00020">
    <property type="entry name" value="Tryp_SPc"/>
    <property type="match status" value="1"/>
</dbReference>
<evidence type="ECO:0000256" key="2">
    <source>
        <dbReference type="ARBA" id="ARBA00022801"/>
    </source>
</evidence>
<evidence type="ECO:0000313" key="8">
    <source>
        <dbReference type="RefSeq" id="XP_026727509.1"/>
    </source>
</evidence>
<dbReference type="InParanoid" id="A0A7E5VGY7"/>
<evidence type="ECO:0000256" key="5">
    <source>
        <dbReference type="SAM" id="SignalP"/>
    </source>
</evidence>
<reference evidence="8" key="1">
    <citation type="submission" date="2025-08" db="UniProtKB">
        <authorList>
            <consortium name="RefSeq"/>
        </authorList>
    </citation>
    <scope>IDENTIFICATION</scope>
</reference>
<protein>
    <submittedName>
        <fullName evidence="8">Transmembrane protease serine 11G-like</fullName>
    </submittedName>
</protein>
<dbReference type="CDD" id="cd00190">
    <property type="entry name" value="Tryp_SPc"/>
    <property type="match status" value="1"/>
</dbReference>
<sequence>MYFLLYLTLLCTCYVVQAPYVSEPLEGQNLTVYDVSDRVVTMFGLDIENPRIKDLKEKLEKISSYIVNNKLVADVLGNVTSETNLTETNFYNALNENDHFKYLSTNESKSLYLTLKEKMTRDDILNIVAERGERKKLVKSARRMMQDPLPKEDDEEMMNDVVDKMIGEAPQDSHKLKKNESIYWDPQNELEDLKQYHEEKRSGRRIFKGERTTIRYYPFMASVHVMGRFWCGAVLYWQDMAITSASCLQLMHNNRFFRENPRVVQLRMGSNHSRIGGEVIDVLEVYFHPGYNPKSLRNNLAVVRLRRRLHFSYHILPKIIAISHHGHSVPATAEILVLGWGVTKISQKLAYEPIFLQRKFLPVYPNAFCKEVYGDKFITENMFCAGTLTTGEGACDHDAGGPAILSGRLVGIISFGPAICGFANAPTVFTLIGAFADWIESVNESMPGYYRGNARSTTTTKSQVNEFLATYRISMQSAKSTKGPLLAPFTLKKYIPPTTQAEETLSVEKSAVPGRIALREGARAGAYESDGGWSADSKKK</sequence>
<dbReference type="SUPFAM" id="SSF50494">
    <property type="entry name" value="Trypsin-like serine proteases"/>
    <property type="match status" value="1"/>
</dbReference>
<dbReference type="InterPro" id="IPR001254">
    <property type="entry name" value="Trypsin_dom"/>
</dbReference>
<evidence type="ECO:0000259" key="6">
    <source>
        <dbReference type="PROSITE" id="PS50240"/>
    </source>
</evidence>
<dbReference type="GO" id="GO:0004252">
    <property type="term" value="F:serine-type endopeptidase activity"/>
    <property type="evidence" value="ECO:0007669"/>
    <property type="project" value="InterPro"/>
</dbReference>
<proteinExistence type="predicted"/>